<evidence type="ECO:0000313" key="5">
    <source>
        <dbReference type="EMBL" id="GAA0674611.1"/>
    </source>
</evidence>
<proteinExistence type="predicted"/>
<evidence type="ECO:0000256" key="2">
    <source>
        <dbReference type="ARBA" id="ARBA00019066"/>
    </source>
</evidence>
<dbReference type="EMBL" id="BAAADV010000004">
    <property type="protein sequence ID" value="GAA0674611.1"/>
    <property type="molecule type" value="Genomic_DNA"/>
</dbReference>
<protein>
    <recommendedName>
        <fullName evidence="2">Poly(3-hydroxyalkanoate) polymerase subunit PhaE</fullName>
    </recommendedName>
</protein>
<keyword evidence="6" id="KW-1185">Reference proteome</keyword>
<reference evidence="5 6" key="1">
    <citation type="journal article" date="2019" name="Int. J. Syst. Evol. Microbiol.">
        <title>The Global Catalogue of Microorganisms (GCM) 10K type strain sequencing project: providing services to taxonomists for standard genome sequencing and annotation.</title>
        <authorList>
            <consortium name="The Broad Institute Genomics Platform"/>
            <consortium name="The Broad Institute Genome Sequencing Center for Infectious Disease"/>
            <person name="Wu L."/>
            <person name="Ma J."/>
        </authorList>
    </citation>
    <scope>NUCLEOTIDE SEQUENCE [LARGE SCALE GENOMIC DNA]</scope>
    <source>
        <strain evidence="5 6">JCM 16328</strain>
    </source>
</reference>
<keyword evidence="3" id="KW-0583">PHB biosynthesis</keyword>
<dbReference type="Proteomes" id="UP001500420">
    <property type="component" value="Unassembled WGS sequence"/>
</dbReference>
<comment type="pathway">
    <text evidence="1">Biopolymer metabolism; poly-(R)-3-hydroxybutanoate biosynthesis.</text>
</comment>
<dbReference type="InterPro" id="IPR010123">
    <property type="entry name" value="PHA_synth_III_E"/>
</dbReference>
<dbReference type="GO" id="GO:0042619">
    <property type="term" value="P:poly-hydroxybutyrate biosynthetic process"/>
    <property type="evidence" value="ECO:0007669"/>
    <property type="project" value="UniProtKB-KW"/>
</dbReference>
<gene>
    <name evidence="5" type="ORF">GCM10009020_22580</name>
</gene>
<name>A0AAV3TAV4_9EURY</name>
<keyword evidence="4" id="KW-0175">Coiled coil</keyword>
<comment type="caution">
    <text evidence="5">The sequence shown here is derived from an EMBL/GenBank/DDBJ whole genome shotgun (WGS) entry which is preliminary data.</text>
</comment>
<feature type="coiled-coil region" evidence="4">
    <location>
        <begin position="136"/>
        <end position="163"/>
    </location>
</feature>
<sequence>MEEMNEQFVDALEQNVEAQAEFVESWSETLESSADDERLGEGVQGYAKAYQVWMDAAQEMVERTADAAEGEEVDVEEFRDVWLNSANQAFKEVMSTSAFAAATGETVQDAMEVRQMADDSAEATLRQLRIPTQSDVEEIGDRLVELERRQHEVERKLDRVLEHLEE</sequence>
<accession>A0AAV3TAV4</accession>
<dbReference type="AlphaFoldDB" id="A0AAV3TAV4"/>
<evidence type="ECO:0000313" key="6">
    <source>
        <dbReference type="Proteomes" id="UP001500420"/>
    </source>
</evidence>
<dbReference type="Pfam" id="PF09712">
    <property type="entry name" value="PHA_synth_III_E"/>
    <property type="match status" value="1"/>
</dbReference>
<evidence type="ECO:0000256" key="1">
    <source>
        <dbReference type="ARBA" id="ARBA00004683"/>
    </source>
</evidence>
<evidence type="ECO:0000256" key="3">
    <source>
        <dbReference type="ARBA" id="ARBA00022752"/>
    </source>
</evidence>
<evidence type="ECO:0000256" key="4">
    <source>
        <dbReference type="SAM" id="Coils"/>
    </source>
</evidence>
<organism evidence="5 6">
    <name type="scientific">Natronoarchaeum mannanilyticum</name>
    <dbReference type="NCBI Taxonomy" id="926360"/>
    <lineage>
        <taxon>Archaea</taxon>
        <taxon>Methanobacteriati</taxon>
        <taxon>Methanobacteriota</taxon>
        <taxon>Stenosarchaea group</taxon>
        <taxon>Halobacteria</taxon>
        <taxon>Halobacteriales</taxon>
        <taxon>Natronoarchaeaceae</taxon>
    </lineage>
</organism>